<feature type="domain" description="Soluble ligand binding" evidence="3">
    <location>
        <begin position="332"/>
        <end position="373"/>
    </location>
</feature>
<dbReference type="Pfam" id="PF10531">
    <property type="entry name" value="SLBB"/>
    <property type="match status" value="3"/>
</dbReference>
<dbReference type="Pfam" id="PF02563">
    <property type="entry name" value="Poly_export"/>
    <property type="match status" value="1"/>
</dbReference>
<sequence length="576" mass="62427">MPIPQSMRPAQSALVDDNPVVPDAQIAGPSLNITSSFQEYVSATTGSALPVFGRDLFTKVPSTYAPLNAVQVNADYVIGPGDVLQILGWGMIDVNISLAVNRDGTIYLPRVGQIHIAGVRYRDLDAHLRKAVGRVFTNFELSATVARTRSVQIYVTGHALRPGTYTLSAMSSLLNALFASGGPSVTGSMRNIKLKRSGSPLVSFDLYAILLHGNTSSDLSLRDGDVIYIPAIGPQVAVFGDVKQPAIFELKEKASVADLLMWSGGFESAADLTTVIVEKNVDHRYKTIKELKADWISVQNELAKLPLVPTDIIRIVAPSAVPIQAKIERAFVRVDGSVKQNGVFELQPSETLKSLMVRIGGISKDGYVYGAQLNRESVRREQQVKIDEAVDRYEKEIDISVKQRLKNATDQAETANIKGEYEASRNLVRKLRAVKSQGRIILDISSADAGIDALPDFPLQDGDRIYIPERPSTVDVIGAVYQQNTFIFKDERSVSNYLALAGGVSPTGDRGAVYRICADGTVKSRRHSGGSDVSPGDAIVVPEKLSRGKSLTQSLKDWTTILYQFGLGAAGLNALK</sequence>
<dbReference type="HOGENOM" id="CLU_011447_2_1_10"/>
<dbReference type="InterPro" id="IPR003715">
    <property type="entry name" value="Poly_export_N"/>
</dbReference>
<dbReference type="PANTHER" id="PTHR33619:SF3">
    <property type="entry name" value="POLYSACCHARIDE EXPORT PROTEIN GFCE-RELATED"/>
    <property type="match status" value="1"/>
</dbReference>
<accession>Q3B1P4</accession>
<feature type="domain" description="Soluble ligand binding" evidence="3">
    <location>
        <begin position="153"/>
        <end position="202"/>
    </location>
</feature>
<evidence type="ECO:0000313" key="4">
    <source>
        <dbReference type="EMBL" id="ABB24737.1"/>
    </source>
</evidence>
<dbReference type="eggNOG" id="COG1596">
    <property type="taxonomic scope" value="Bacteria"/>
</dbReference>
<dbReference type="GO" id="GO:0015159">
    <property type="term" value="F:polysaccharide transmembrane transporter activity"/>
    <property type="evidence" value="ECO:0007669"/>
    <property type="project" value="InterPro"/>
</dbReference>
<evidence type="ECO:0000256" key="1">
    <source>
        <dbReference type="ARBA" id="ARBA00022729"/>
    </source>
</evidence>
<dbReference type="InterPro" id="IPR019554">
    <property type="entry name" value="Soluble_ligand-bd"/>
</dbReference>
<gene>
    <name evidence="4" type="ordered locus">Plut_1889</name>
</gene>
<dbReference type="KEGG" id="plt:Plut_1889"/>
<reference evidence="5" key="1">
    <citation type="submission" date="2005-08" db="EMBL/GenBank/DDBJ databases">
        <title>Complete sequence of Pelodictyon luteolum DSM 273.</title>
        <authorList>
            <consortium name="US DOE Joint Genome Institute"/>
            <person name="Copeland A."/>
            <person name="Lucas S."/>
            <person name="Lapidus A."/>
            <person name="Barry K."/>
            <person name="Detter J.C."/>
            <person name="Glavina T."/>
            <person name="Hammon N."/>
            <person name="Israni S."/>
            <person name="Pitluck S."/>
            <person name="Bryant D."/>
            <person name="Schmutz J."/>
            <person name="Larimer F."/>
            <person name="Land M."/>
            <person name="Kyrpides N."/>
            <person name="Ivanova N."/>
            <person name="Richardson P."/>
        </authorList>
    </citation>
    <scope>NUCLEOTIDE SEQUENCE [LARGE SCALE GENOMIC DNA]</scope>
    <source>
        <strain evidence="5">DSM 273 / BCRC 81028 / 2530</strain>
    </source>
</reference>
<name>Q3B1P4_CHLL3</name>
<dbReference type="PANTHER" id="PTHR33619">
    <property type="entry name" value="POLYSACCHARIDE EXPORT PROTEIN GFCE-RELATED"/>
    <property type="match status" value="1"/>
</dbReference>
<dbReference type="Gene3D" id="3.10.560.10">
    <property type="entry name" value="Outer membrane lipoprotein wza domain like"/>
    <property type="match status" value="4"/>
</dbReference>
<dbReference type="STRING" id="319225.Plut_1889"/>
<feature type="domain" description="Polysaccharide export protein N-terminal" evidence="2">
    <location>
        <begin position="71"/>
        <end position="145"/>
    </location>
</feature>
<dbReference type="AlphaFoldDB" id="Q3B1P4"/>
<protein>
    <submittedName>
        <fullName evidence="4">Capsule polysaccharide export system periplasmic protein</fullName>
    </submittedName>
</protein>
<evidence type="ECO:0000259" key="2">
    <source>
        <dbReference type="Pfam" id="PF02563"/>
    </source>
</evidence>
<evidence type="ECO:0000259" key="3">
    <source>
        <dbReference type="Pfam" id="PF10531"/>
    </source>
</evidence>
<keyword evidence="5" id="KW-1185">Reference proteome</keyword>
<dbReference type="Proteomes" id="UP000002709">
    <property type="component" value="Chromosome"/>
</dbReference>
<dbReference type="InterPro" id="IPR049712">
    <property type="entry name" value="Poly_export"/>
</dbReference>
<proteinExistence type="predicted"/>
<keyword evidence="1" id="KW-0732">Signal</keyword>
<evidence type="ECO:0000313" key="5">
    <source>
        <dbReference type="Proteomes" id="UP000002709"/>
    </source>
</evidence>
<feature type="domain" description="Soluble ligand binding" evidence="3">
    <location>
        <begin position="236"/>
        <end position="279"/>
    </location>
</feature>
<organism evidence="4 5">
    <name type="scientific">Chlorobium luteolum (strain DSM 273 / BCRC 81028 / 2530)</name>
    <name type="common">Pelodictyon luteolum</name>
    <dbReference type="NCBI Taxonomy" id="319225"/>
    <lineage>
        <taxon>Bacteria</taxon>
        <taxon>Pseudomonadati</taxon>
        <taxon>Chlorobiota</taxon>
        <taxon>Chlorobiia</taxon>
        <taxon>Chlorobiales</taxon>
        <taxon>Chlorobiaceae</taxon>
        <taxon>Chlorobium/Pelodictyon group</taxon>
        <taxon>Pelodictyon</taxon>
    </lineage>
</organism>
<dbReference type="EMBL" id="CP000096">
    <property type="protein sequence ID" value="ABB24737.1"/>
    <property type="molecule type" value="Genomic_DNA"/>
</dbReference>